<dbReference type="SMART" id="SM00478">
    <property type="entry name" value="ENDO3c"/>
    <property type="match status" value="1"/>
</dbReference>
<dbReference type="EMBL" id="LAYZ01000023">
    <property type="protein sequence ID" value="KKK34215.1"/>
    <property type="molecule type" value="Genomic_DNA"/>
</dbReference>
<dbReference type="InterPro" id="IPR003651">
    <property type="entry name" value="Endonuclease3_FeS-loop_motif"/>
</dbReference>
<evidence type="ECO:0000256" key="2">
    <source>
        <dbReference type="ARBA" id="ARBA00008343"/>
    </source>
</evidence>
<dbReference type="GO" id="GO:0051539">
    <property type="term" value="F:4 iron, 4 sulfur cluster binding"/>
    <property type="evidence" value="ECO:0007669"/>
    <property type="project" value="UniProtKB-UniRule"/>
</dbReference>
<organism evidence="15 16">
    <name type="scientific">Salinicoccus sediminis</name>
    <dbReference type="NCBI Taxonomy" id="1432562"/>
    <lineage>
        <taxon>Bacteria</taxon>
        <taxon>Bacillati</taxon>
        <taxon>Bacillota</taxon>
        <taxon>Bacilli</taxon>
        <taxon>Bacillales</taxon>
        <taxon>Staphylococcaceae</taxon>
        <taxon>Salinicoccus</taxon>
    </lineage>
</organism>
<evidence type="ECO:0000256" key="5">
    <source>
        <dbReference type="ARBA" id="ARBA00022485"/>
    </source>
</evidence>
<dbReference type="GO" id="GO:0035485">
    <property type="term" value="F:adenine/guanine mispair binding"/>
    <property type="evidence" value="ECO:0007669"/>
    <property type="project" value="TreeGrafter"/>
</dbReference>
<evidence type="ECO:0000256" key="4">
    <source>
        <dbReference type="ARBA" id="ARBA00022023"/>
    </source>
</evidence>
<gene>
    <name evidence="15" type="ORF">WN59_08020</name>
</gene>
<dbReference type="OrthoDB" id="9802365at2"/>
<evidence type="ECO:0000313" key="16">
    <source>
        <dbReference type="Proteomes" id="UP000034287"/>
    </source>
</evidence>
<dbReference type="InterPro" id="IPR011257">
    <property type="entry name" value="DNA_glycosylase"/>
</dbReference>
<dbReference type="SUPFAM" id="SSF55811">
    <property type="entry name" value="Nudix"/>
    <property type="match status" value="1"/>
</dbReference>
<comment type="cofactor">
    <cofactor evidence="13">
        <name>[4Fe-4S] cluster</name>
        <dbReference type="ChEBI" id="CHEBI:49883"/>
    </cofactor>
    <text evidence="13">Binds 1 [4Fe-4S] cluster.</text>
</comment>
<evidence type="ECO:0000256" key="3">
    <source>
        <dbReference type="ARBA" id="ARBA00012045"/>
    </source>
</evidence>
<evidence type="ECO:0000313" key="15">
    <source>
        <dbReference type="EMBL" id="KKK34215.1"/>
    </source>
</evidence>
<dbReference type="GO" id="GO:0006284">
    <property type="term" value="P:base-excision repair"/>
    <property type="evidence" value="ECO:0007669"/>
    <property type="project" value="UniProtKB-UniRule"/>
</dbReference>
<dbReference type="CDD" id="cd00056">
    <property type="entry name" value="ENDO3c"/>
    <property type="match status" value="1"/>
</dbReference>
<keyword evidence="7 13" id="KW-0227">DNA damage</keyword>
<evidence type="ECO:0000256" key="10">
    <source>
        <dbReference type="ARBA" id="ARBA00023014"/>
    </source>
</evidence>
<dbReference type="AlphaFoldDB" id="A0A0M2SNG9"/>
<dbReference type="PANTHER" id="PTHR42944:SF1">
    <property type="entry name" value="ADENINE DNA GLYCOSYLASE"/>
    <property type="match status" value="1"/>
</dbReference>
<proteinExistence type="inferred from homology"/>
<keyword evidence="5" id="KW-0004">4Fe-4S</keyword>
<comment type="function">
    <text evidence="13">Adenine glycosylase active on G-A mispairs.</text>
</comment>
<dbReference type="Gene3D" id="1.10.340.30">
    <property type="entry name" value="Hypothetical protein, domain 2"/>
    <property type="match status" value="1"/>
</dbReference>
<dbReference type="NCBIfam" id="TIGR01084">
    <property type="entry name" value="mutY"/>
    <property type="match status" value="1"/>
</dbReference>
<dbReference type="GO" id="GO:0006298">
    <property type="term" value="P:mismatch repair"/>
    <property type="evidence" value="ECO:0007669"/>
    <property type="project" value="TreeGrafter"/>
</dbReference>
<comment type="catalytic activity">
    <reaction evidence="1 13">
        <text>Hydrolyzes free adenine bases from 7,8-dihydro-8-oxoguanine:adenine mismatched double-stranded DNA, leaving an apurinic site.</text>
        <dbReference type="EC" id="3.2.2.31"/>
    </reaction>
</comment>
<evidence type="ECO:0000256" key="13">
    <source>
        <dbReference type="RuleBase" id="RU365096"/>
    </source>
</evidence>
<keyword evidence="10" id="KW-0411">Iron-sulfur</keyword>
<evidence type="ECO:0000256" key="12">
    <source>
        <dbReference type="ARBA" id="ARBA00023295"/>
    </source>
</evidence>
<reference evidence="15 16" key="1">
    <citation type="submission" date="2015-04" db="EMBL/GenBank/DDBJ databases">
        <title>Taxonomic description and genome sequence of Salinicoccus sediminis sp. nov., a novel hyper halotolerant bacterium isolated from marine sediment.</title>
        <authorList>
            <person name="Mathan Kumar R."/>
            <person name="Kaur G."/>
            <person name="Kumar N."/>
            <person name="Kumar A."/>
            <person name="Singh N.K."/>
            <person name="Kaur N."/>
            <person name="Mayilraj S."/>
        </authorList>
    </citation>
    <scope>NUCLEOTIDE SEQUENCE [LARGE SCALE GENOMIC DNA]</scope>
    <source>
        <strain evidence="15 16">SV-16</strain>
    </source>
</reference>
<dbReference type="GO" id="GO:0000701">
    <property type="term" value="F:purine-specific mismatch base pair DNA N-glycosylase activity"/>
    <property type="evidence" value="ECO:0007669"/>
    <property type="project" value="UniProtKB-EC"/>
</dbReference>
<keyword evidence="11" id="KW-0234">DNA repair</keyword>
<dbReference type="InterPro" id="IPR003265">
    <property type="entry name" value="HhH-GPD_domain"/>
</dbReference>
<dbReference type="InterPro" id="IPR023170">
    <property type="entry name" value="HhH_base_excis_C"/>
</dbReference>
<dbReference type="EC" id="3.2.2.31" evidence="3 13"/>
<keyword evidence="8" id="KW-0378">Hydrolase</keyword>
<dbReference type="InterPro" id="IPR005760">
    <property type="entry name" value="A/G_AdeGlyc_MutY"/>
</dbReference>
<dbReference type="InterPro" id="IPR029119">
    <property type="entry name" value="MutY_C"/>
</dbReference>
<evidence type="ECO:0000259" key="14">
    <source>
        <dbReference type="SMART" id="SM00478"/>
    </source>
</evidence>
<evidence type="ECO:0000256" key="9">
    <source>
        <dbReference type="ARBA" id="ARBA00023004"/>
    </source>
</evidence>
<evidence type="ECO:0000256" key="7">
    <source>
        <dbReference type="ARBA" id="ARBA00022763"/>
    </source>
</evidence>
<name>A0A0M2SNG9_9STAP</name>
<comment type="similarity">
    <text evidence="2 13">Belongs to the Nth/MutY family.</text>
</comment>
<evidence type="ECO:0000256" key="1">
    <source>
        <dbReference type="ARBA" id="ARBA00000843"/>
    </source>
</evidence>
<evidence type="ECO:0000256" key="11">
    <source>
        <dbReference type="ARBA" id="ARBA00023204"/>
    </source>
</evidence>
<dbReference type="PANTHER" id="PTHR42944">
    <property type="entry name" value="ADENINE DNA GLYCOSYLASE"/>
    <property type="match status" value="1"/>
</dbReference>
<comment type="caution">
    <text evidence="15">The sequence shown here is derived from an EMBL/GenBank/DDBJ whole genome shotgun (WGS) entry which is preliminary data.</text>
</comment>
<dbReference type="InterPro" id="IPR015797">
    <property type="entry name" value="NUDIX_hydrolase-like_dom_sf"/>
</dbReference>
<evidence type="ECO:0000256" key="6">
    <source>
        <dbReference type="ARBA" id="ARBA00022723"/>
    </source>
</evidence>
<dbReference type="GO" id="GO:0046872">
    <property type="term" value="F:metal ion binding"/>
    <property type="evidence" value="ECO:0007669"/>
    <property type="project" value="UniProtKB-UniRule"/>
</dbReference>
<dbReference type="Pfam" id="PF00730">
    <property type="entry name" value="HhH-GPD"/>
    <property type="match status" value="1"/>
</dbReference>
<sequence>MLNISDFNNNLLAWYQANKRDLPWRRTSDPYHIWLSEVMLQQTQVITVIPYFEKFITNYPDLDALADADEGSLLKDWEGLGYYNRIRNFHAAVKEVQNTYDSTVPDDPDAFFSLKGVGPYIGGAVQSIAFNNLLAAVDGNVLRVMARLNLDYRDMTKASVQKSVKQDIEAVLPLEAGDFNQALMELGAVICTPRTPKCIMCPVQQHCEAYKEGQVSELPVKKRAKSKKEIYYNVYFILNDKGEIMLRKQEGTLLGGMYELPKYDIDTSIETIEEELGVPLDHPNIHTGSVKHVFTHQVWYMEGYVLYTKGAHEDFVPRAEVAKLPMSRAMQKIYRQLEM</sequence>
<dbReference type="Gene3D" id="1.10.1670.10">
    <property type="entry name" value="Helix-hairpin-Helix base-excision DNA repair enzymes (C-terminal)"/>
    <property type="match status" value="1"/>
</dbReference>
<dbReference type="InterPro" id="IPR044298">
    <property type="entry name" value="MIG/MutY"/>
</dbReference>
<dbReference type="CDD" id="cd03431">
    <property type="entry name" value="NUDIX_DNA_Glycosylase_C-MutY"/>
    <property type="match status" value="1"/>
</dbReference>
<dbReference type="Proteomes" id="UP000034287">
    <property type="component" value="Unassembled WGS sequence"/>
</dbReference>
<accession>A0A0M2SNG9</accession>
<dbReference type="STRING" id="1432562.WN59_08020"/>
<dbReference type="SMART" id="SM00525">
    <property type="entry name" value="FES"/>
    <property type="match status" value="1"/>
</dbReference>
<dbReference type="GO" id="GO:0034039">
    <property type="term" value="F:8-oxo-7,8-dihydroguanine DNA N-glycosylase activity"/>
    <property type="evidence" value="ECO:0007669"/>
    <property type="project" value="TreeGrafter"/>
</dbReference>
<dbReference type="GO" id="GO:0032357">
    <property type="term" value="F:oxidized purine DNA binding"/>
    <property type="evidence" value="ECO:0007669"/>
    <property type="project" value="TreeGrafter"/>
</dbReference>
<dbReference type="Gene3D" id="3.90.79.10">
    <property type="entry name" value="Nucleoside Triphosphate Pyrophosphohydrolase"/>
    <property type="match status" value="1"/>
</dbReference>
<keyword evidence="6" id="KW-0479">Metal-binding</keyword>
<keyword evidence="9 13" id="KW-0408">Iron</keyword>
<dbReference type="RefSeq" id="WP_046515455.1">
    <property type="nucleotide sequence ID" value="NZ_LAYZ01000023.1"/>
</dbReference>
<dbReference type="SUPFAM" id="SSF48150">
    <property type="entry name" value="DNA-glycosylase"/>
    <property type="match status" value="1"/>
</dbReference>
<feature type="domain" description="HhH-GPD" evidence="14">
    <location>
        <begin position="39"/>
        <end position="189"/>
    </location>
</feature>
<evidence type="ECO:0000256" key="8">
    <source>
        <dbReference type="ARBA" id="ARBA00022801"/>
    </source>
</evidence>
<protein>
    <recommendedName>
        <fullName evidence="4 13">Adenine DNA glycosylase</fullName>
        <ecNumber evidence="3 13">3.2.2.31</ecNumber>
    </recommendedName>
</protein>
<keyword evidence="12 13" id="KW-0326">Glycosidase</keyword>
<dbReference type="PATRIC" id="fig|1432562.3.peg.1573"/>
<dbReference type="Pfam" id="PF14815">
    <property type="entry name" value="NUDIX_4"/>
    <property type="match status" value="1"/>
</dbReference>
<keyword evidence="16" id="KW-1185">Reference proteome</keyword>